<proteinExistence type="inferred from homology"/>
<evidence type="ECO:0000256" key="2">
    <source>
        <dbReference type="ARBA" id="ARBA00022801"/>
    </source>
</evidence>
<dbReference type="InterPro" id="IPR023631">
    <property type="entry name" value="Amidase_dom"/>
</dbReference>
<dbReference type="InterPro" id="IPR052096">
    <property type="entry name" value="Endocannabinoid_amidase"/>
</dbReference>
<keyword evidence="2" id="KW-0378">Hydrolase</keyword>
<comment type="caution">
    <text evidence="4">The sequence shown here is derived from an EMBL/GenBank/DDBJ whole genome shotgun (WGS) entry which is preliminary data.</text>
</comment>
<dbReference type="Proteomes" id="UP001303046">
    <property type="component" value="Unassembled WGS sequence"/>
</dbReference>
<reference evidence="4 5" key="1">
    <citation type="submission" date="2023-08" db="EMBL/GenBank/DDBJ databases">
        <title>A Necator americanus chromosomal reference genome.</title>
        <authorList>
            <person name="Ilik V."/>
            <person name="Petrzelkova K.J."/>
            <person name="Pardy F."/>
            <person name="Fuh T."/>
            <person name="Niatou-Singa F.S."/>
            <person name="Gouil Q."/>
            <person name="Baker L."/>
            <person name="Ritchie M.E."/>
            <person name="Jex A.R."/>
            <person name="Gazzola D."/>
            <person name="Li H."/>
            <person name="Toshio Fujiwara R."/>
            <person name="Zhan B."/>
            <person name="Aroian R.V."/>
            <person name="Pafco B."/>
            <person name="Schwarz E.M."/>
        </authorList>
    </citation>
    <scope>NUCLEOTIDE SEQUENCE [LARGE SCALE GENOMIC DNA]</scope>
    <source>
        <strain evidence="4 5">Aroian</strain>
        <tissue evidence="4">Whole animal</tissue>
    </source>
</reference>
<feature type="domain" description="Amidase" evidence="3">
    <location>
        <begin position="178"/>
        <end position="533"/>
    </location>
</feature>
<dbReference type="EMBL" id="JAVFWL010000004">
    <property type="protein sequence ID" value="KAK6751838.1"/>
    <property type="molecule type" value="Genomic_DNA"/>
</dbReference>
<comment type="similarity">
    <text evidence="1">Belongs to the amidase family.</text>
</comment>
<evidence type="ECO:0000313" key="4">
    <source>
        <dbReference type="EMBL" id="KAK6751838.1"/>
    </source>
</evidence>
<dbReference type="InterPro" id="IPR036928">
    <property type="entry name" value="AS_sf"/>
</dbReference>
<dbReference type="InterPro" id="IPR020556">
    <property type="entry name" value="Amidase_CS"/>
</dbReference>
<evidence type="ECO:0000313" key="5">
    <source>
        <dbReference type="Proteomes" id="UP001303046"/>
    </source>
</evidence>
<dbReference type="Pfam" id="PF01425">
    <property type="entry name" value="Amidase"/>
    <property type="match status" value="1"/>
</dbReference>
<dbReference type="PANTHER" id="PTHR45847:SF7">
    <property type="entry name" value="AMIDASE DOMAIN-CONTAINING PROTEIN"/>
    <property type="match status" value="1"/>
</dbReference>
<dbReference type="PROSITE" id="PS00571">
    <property type="entry name" value="AMIDASES"/>
    <property type="match status" value="1"/>
</dbReference>
<dbReference type="PIRSF" id="PIRSF001221">
    <property type="entry name" value="Amidase_fungi"/>
    <property type="match status" value="1"/>
</dbReference>
<accession>A0ABR1DNU0</accession>
<dbReference type="Gene3D" id="3.90.1300.10">
    <property type="entry name" value="Amidase signature (AS) domain"/>
    <property type="match status" value="1"/>
</dbReference>
<dbReference type="PANTHER" id="PTHR45847">
    <property type="entry name" value="FATTY ACID AMIDE HYDROLASE"/>
    <property type="match status" value="1"/>
</dbReference>
<gene>
    <name evidence="4" type="primary">Necator_chrIV.g16628</name>
    <name evidence="4" type="ORF">RB195_003331</name>
</gene>
<protein>
    <recommendedName>
        <fullName evidence="3">Amidase domain-containing protein</fullName>
    </recommendedName>
</protein>
<evidence type="ECO:0000256" key="1">
    <source>
        <dbReference type="ARBA" id="ARBA00009199"/>
    </source>
</evidence>
<keyword evidence="5" id="KW-1185">Reference proteome</keyword>
<evidence type="ECO:0000259" key="3">
    <source>
        <dbReference type="Pfam" id="PF01425"/>
    </source>
</evidence>
<name>A0ABR1DNU0_NECAM</name>
<dbReference type="SUPFAM" id="SSF75304">
    <property type="entry name" value="Amidase signature (AS) enzymes"/>
    <property type="match status" value="1"/>
</dbReference>
<sequence>MVWIHAAVAILVILLTILQRIRLAKKHRRIDLNAKLSRQRKERAINFESARNNAEKIDPEKAEAILSWSFEELKRKLQNGDISCTDVLRAYQKAALSSTERTNCVCMFMEDAIERAKQLDEQAAMPGFQKPALFGIPVSIKENIRVKNMCSTLGFVQELYTPSSRKNAVLVDQLLHHGVTTNPYNPERVPGGSSGGEAALIATGGSVLGIGTDIGGSIRIPSTFCGIAGFKPSSLRVSHMFTPSTLPGRQMLISNEGPMARKIGTCIEYYKVIWSDHYLNNKDPFVPPVKWQEEMFNSQKKLRIGFYTHDGFVTPAPANQRAVIEAKKILESYGHTLVPFSIPNAEQMFQLFMGSVSPDGGKFLSKRLKRDIVLPECRLHPIMLLPVPLQRLIARLFIRYPRMKAVLTSVPNNCQDLNSVYGRIEKYRSDFITQMMAQNIDALLCPAMGVYPLKKGMPNKLFVGCCYTALFNVLDYAAGVIPFTKVNESDEEELASYPENDPWDKLIKSDSKDCVGLPVGIQIAVPPYREELALRLLKQIESHMIERTADIDHD</sequence>
<organism evidence="4 5">
    <name type="scientific">Necator americanus</name>
    <name type="common">Human hookworm</name>
    <dbReference type="NCBI Taxonomy" id="51031"/>
    <lineage>
        <taxon>Eukaryota</taxon>
        <taxon>Metazoa</taxon>
        <taxon>Ecdysozoa</taxon>
        <taxon>Nematoda</taxon>
        <taxon>Chromadorea</taxon>
        <taxon>Rhabditida</taxon>
        <taxon>Rhabditina</taxon>
        <taxon>Rhabditomorpha</taxon>
        <taxon>Strongyloidea</taxon>
        <taxon>Ancylostomatidae</taxon>
        <taxon>Bunostominae</taxon>
        <taxon>Necator</taxon>
    </lineage>
</organism>